<evidence type="ECO:0000313" key="8">
    <source>
        <dbReference type="Proteomes" id="UP000010473"/>
    </source>
</evidence>
<evidence type="ECO:0000256" key="6">
    <source>
        <dbReference type="SAM" id="Phobius"/>
    </source>
</evidence>
<dbReference type="RefSeq" id="WP_015192480.1">
    <property type="nucleotide sequence ID" value="NC_019748.1"/>
</dbReference>
<proteinExistence type="predicted"/>
<dbReference type="AlphaFoldDB" id="K9XT08"/>
<name>K9XT08_STAC7</name>
<sequence length="294" mass="32154">MTIGKILKLLKETFQQWQKDKVSLLAAALAYYTVFSIAPLLVLAVAIAGSVFGQDAAKAETISQLENLVGTEGTSAIVVALNNANQPELGNIASLISVGILLVGASGVFGQLQDALNTVWNVQPKPGRGIWLFISKRLLSFLMVVAIGFLLLASLIISAVLSTVRKLNIDFLPGSEFLWENIDFFVSFGLLTFMFALMFKYVPDVKITWKDVSVGAIITSLLFIFGKFLLGWYFEKGGLGSTYGAAGSLIIFLAWVYYSAQIILFGAEFTQVYAHKYGSKILPSRRSQRVELNN</sequence>
<evidence type="ECO:0000256" key="2">
    <source>
        <dbReference type="ARBA" id="ARBA00022475"/>
    </source>
</evidence>
<feature type="transmembrane region" description="Helical" evidence="6">
    <location>
        <begin position="214"/>
        <end position="234"/>
    </location>
</feature>
<evidence type="ECO:0000256" key="1">
    <source>
        <dbReference type="ARBA" id="ARBA00004651"/>
    </source>
</evidence>
<keyword evidence="3 6" id="KW-0812">Transmembrane</keyword>
<feature type="transmembrane region" description="Helical" evidence="6">
    <location>
        <begin position="21"/>
        <end position="48"/>
    </location>
</feature>
<gene>
    <name evidence="7" type="ordered locus">Sta7437_1237</name>
</gene>
<dbReference type="HOGENOM" id="CLU_045539_5_1_3"/>
<dbReference type="GO" id="GO:0005886">
    <property type="term" value="C:plasma membrane"/>
    <property type="evidence" value="ECO:0007669"/>
    <property type="project" value="UniProtKB-SubCell"/>
</dbReference>
<keyword evidence="8" id="KW-1185">Reference proteome</keyword>
<dbReference type="PANTHER" id="PTHR30213">
    <property type="entry name" value="INNER MEMBRANE PROTEIN YHJD"/>
    <property type="match status" value="1"/>
</dbReference>
<feature type="transmembrane region" description="Helical" evidence="6">
    <location>
        <begin position="246"/>
        <end position="267"/>
    </location>
</feature>
<dbReference type="OrthoDB" id="9797028at2"/>
<organism evidence="7 8">
    <name type="scientific">Stanieria cyanosphaera (strain ATCC 29371 / PCC 7437)</name>
    <dbReference type="NCBI Taxonomy" id="111780"/>
    <lineage>
        <taxon>Bacteria</taxon>
        <taxon>Bacillati</taxon>
        <taxon>Cyanobacteriota</taxon>
        <taxon>Cyanophyceae</taxon>
        <taxon>Pleurocapsales</taxon>
        <taxon>Dermocarpellaceae</taxon>
        <taxon>Stanieria</taxon>
    </lineage>
</organism>
<reference evidence="8" key="1">
    <citation type="journal article" date="2013" name="Proc. Natl. Acad. Sci. U.S.A.">
        <title>Improving the coverage of the cyanobacterial phylum using diversity-driven genome sequencing.</title>
        <authorList>
            <person name="Shih P.M."/>
            <person name="Wu D."/>
            <person name="Latifi A."/>
            <person name="Axen S.D."/>
            <person name="Fewer D.P."/>
            <person name="Talla E."/>
            <person name="Calteau A."/>
            <person name="Cai F."/>
            <person name="Tandeau de Marsac N."/>
            <person name="Rippka R."/>
            <person name="Herdman M."/>
            <person name="Sivonen K."/>
            <person name="Coursin T."/>
            <person name="Laurent T."/>
            <person name="Goodwin L."/>
            <person name="Nolan M."/>
            <person name="Davenport K.W."/>
            <person name="Han C.S."/>
            <person name="Rubin E.M."/>
            <person name="Eisen J.A."/>
            <person name="Woyke T."/>
            <person name="Gugger M."/>
            <person name="Kerfeld C.A."/>
        </authorList>
    </citation>
    <scope>NUCLEOTIDE SEQUENCE [LARGE SCALE GENOMIC DNA]</scope>
    <source>
        <strain evidence="8">ATCC 29371 / PCC 7437</strain>
    </source>
</reference>
<dbReference type="KEGG" id="scs:Sta7437_1237"/>
<dbReference type="EMBL" id="CP003653">
    <property type="protein sequence ID" value="AFZ34807.1"/>
    <property type="molecule type" value="Genomic_DNA"/>
</dbReference>
<dbReference type="eggNOG" id="COG1295">
    <property type="taxonomic scope" value="Bacteria"/>
</dbReference>
<dbReference type="Pfam" id="PF03631">
    <property type="entry name" value="Virul_fac_BrkB"/>
    <property type="match status" value="1"/>
</dbReference>
<keyword evidence="4 6" id="KW-1133">Transmembrane helix</keyword>
<keyword evidence="2" id="KW-1003">Cell membrane</keyword>
<evidence type="ECO:0000256" key="5">
    <source>
        <dbReference type="ARBA" id="ARBA00023136"/>
    </source>
</evidence>
<evidence type="ECO:0000256" key="3">
    <source>
        <dbReference type="ARBA" id="ARBA00022692"/>
    </source>
</evidence>
<keyword evidence="5 6" id="KW-0472">Membrane</keyword>
<feature type="transmembrane region" description="Helical" evidence="6">
    <location>
        <begin position="92"/>
        <end position="110"/>
    </location>
</feature>
<feature type="transmembrane region" description="Helical" evidence="6">
    <location>
        <begin position="184"/>
        <end position="202"/>
    </location>
</feature>
<evidence type="ECO:0000256" key="4">
    <source>
        <dbReference type="ARBA" id="ARBA00022989"/>
    </source>
</evidence>
<dbReference type="InterPro" id="IPR017039">
    <property type="entry name" value="Virul_fac_BrkB"/>
</dbReference>
<dbReference type="PIRSF" id="PIRSF035875">
    <property type="entry name" value="RNase_BN"/>
    <property type="match status" value="1"/>
</dbReference>
<dbReference type="STRING" id="111780.Sta7437_1237"/>
<protein>
    <submittedName>
        <fullName evidence="7">Ribonuclease BN</fullName>
    </submittedName>
</protein>
<evidence type="ECO:0000313" key="7">
    <source>
        <dbReference type="EMBL" id="AFZ34807.1"/>
    </source>
</evidence>
<comment type="subcellular location">
    <subcellularLocation>
        <location evidence="1">Cell membrane</location>
        <topology evidence="1">Multi-pass membrane protein</topology>
    </subcellularLocation>
</comment>
<dbReference type="NCBIfam" id="TIGR00765">
    <property type="entry name" value="yihY_not_rbn"/>
    <property type="match status" value="1"/>
</dbReference>
<feature type="transmembrane region" description="Helical" evidence="6">
    <location>
        <begin position="138"/>
        <end position="164"/>
    </location>
</feature>
<accession>K9XT08</accession>
<dbReference type="Proteomes" id="UP000010473">
    <property type="component" value="Chromosome"/>
</dbReference>
<dbReference type="PANTHER" id="PTHR30213:SF1">
    <property type="entry name" value="INNER MEMBRANE PROTEIN YHJD"/>
    <property type="match status" value="1"/>
</dbReference>